<evidence type="ECO:0000256" key="1">
    <source>
        <dbReference type="ARBA" id="ARBA00023015"/>
    </source>
</evidence>
<feature type="region of interest" description="Disordered" evidence="4">
    <location>
        <begin position="314"/>
        <end position="339"/>
    </location>
</feature>
<keyword evidence="2" id="KW-0238">DNA-binding</keyword>
<proteinExistence type="predicted"/>
<reference evidence="6 7" key="1">
    <citation type="submission" date="2017-04" db="EMBL/GenBank/DDBJ databases">
        <title>Comparative genome analysis of Subtercola boreus.</title>
        <authorList>
            <person name="Cho Y.-J."/>
            <person name="Cho A."/>
            <person name="Kim O.-S."/>
            <person name="Lee J.-I."/>
        </authorList>
    </citation>
    <scope>NUCLEOTIDE SEQUENCE [LARGE SCALE GENOMIC DNA]</scope>
    <source>
        <strain evidence="6 7">P27444</strain>
    </source>
</reference>
<dbReference type="PROSITE" id="PS01124">
    <property type="entry name" value="HTH_ARAC_FAMILY_2"/>
    <property type="match status" value="1"/>
</dbReference>
<dbReference type="InterPro" id="IPR018060">
    <property type="entry name" value="HTH_AraC"/>
</dbReference>
<dbReference type="InterPro" id="IPR050204">
    <property type="entry name" value="AraC_XylS_family_regulators"/>
</dbReference>
<feature type="domain" description="HTH araC/xylS-type" evidence="5">
    <location>
        <begin position="207"/>
        <end position="304"/>
    </location>
</feature>
<dbReference type="Gene3D" id="2.60.120.10">
    <property type="entry name" value="Jelly Rolls"/>
    <property type="match status" value="1"/>
</dbReference>
<dbReference type="PANTHER" id="PTHR46796">
    <property type="entry name" value="HTH-TYPE TRANSCRIPTIONAL ACTIVATOR RHAS-RELATED"/>
    <property type="match status" value="1"/>
</dbReference>
<sequence>MSVADREDVRLLQVSTRASVGLSGEEGLRLLGGSMSARRLDVFKVAGTRWTFGNVALSQLDVTDLRHQPALGESLRFPTPGTVSVFFVVAGQMHVHTPEGQFWFGAGTAAVLPRGELPEFDCQDTARVLFVTFPENSLDGFADLLPSQNAPIAASAVRTTPALSFLLALIETVGTYSIRAEPTASIVVKLIGGLLAADRSSVSPPNRSSIVQIEGEISKNRTDHNFDTKALAQSIHLSTRQTNKIVEESFGERAAELIDEYRAVSAIDVIRKAPGQPLASVAQRSGFRTVQELESVVERIYGLSVFALIDSQQHVGDAPTPDDNGPQQRLPAHRWVTED</sequence>
<name>A0A3E0VAP7_9MICO</name>
<gene>
    <name evidence="6" type="ORF">B7R21_19375</name>
</gene>
<protein>
    <recommendedName>
        <fullName evidence="5">HTH araC/xylS-type domain-containing protein</fullName>
    </recommendedName>
</protein>
<dbReference type="SMART" id="SM00342">
    <property type="entry name" value="HTH_ARAC"/>
    <property type="match status" value="1"/>
</dbReference>
<dbReference type="EMBL" id="NBXA01000081">
    <property type="protein sequence ID" value="RFA06603.1"/>
    <property type="molecule type" value="Genomic_DNA"/>
</dbReference>
<dbReference type="InterPro" id="IPR014710">
    <property type="entry name" value="RmlC-like_jellyroll"/>
</dbReference>
<dbReference type="Gene3D" id="1.10.10.60">
    <property type="entry name" value="Homeodomain-like"/>
    <property type="match status" value="1"/>
</dbReference>
<dbReference type="OrthoDB" id="8543772at2"/>
<evidence type="ECO:0000313" key="6">
    <source>
        <dbReference type="EMBL" id="RFA06603.1"/>
    </source>
</evidence>
<evidence type="ECO:0000256" key="4">
    <source>
        <dbReference type="SAM" id="MobiDB-lite"/>
    </source>
</evidence>
<dbReference type="AlphaFoldDB" id="A0A3E0VAP7"/>
<comment type="caution">
    <text evidence="6">The sequence shown here is derived from an EMBL/GenBank/DDBJ whole genome shotgun (WGS) entry which is preliminary data.</text>
</comment>
<evidence type="ECO:0000256" key="2">
    <source>
        <dbReference type="ARBA" id="ARBA00023125"/>
    </source>
</evidence>
<dbReference type="Proteomes" id="UP000256709">
    <property type="component" value="Unassembled WGS sequence"/>
</dbReference>
<organism evidence="6 7">
    <name type="scientific">Subtercola boreus</name>
    <dbReference type="NCBI Taxonomy" id="120213"/>
    <lineage>
        <taxon>Bacteria</taxon>
        <taxon>Bacillati</taxon>
        <taxon>Actinomycetota</taxon>
        <taxon>Actinomycetes</taxon>
        <taxon>Micrococcales</taxon>
        <taxon>Microbacteriaceae</taxon>
        <taxon>Subtercola</taxon>
    </lineage>
</organism>
<evidence type="ECO:0000313" key="7">
    <source>
        <dbReference type="Proteomes" id="UP000256709"/>
    </source>
</evidence>
<evidence type="ECO:0000259" key="5">
    <source>
        <dbReference type="PROSITE" id="PS01124"/>
    </source>
</evidence>
<dbReference type="GO" id="GO:0043565">
    <property type="term" value="F:sequence-specific DNA binding"/>
    <property type="evidence" value="ECO:0007669"/>
    <property type="project" value="InterPro"/>
</dbReference>
<keyword evidence="1" id="KW-0805">Transcription regulation</keyword>
<dbReference type="InterPro" id="IPR011051">
    <property type="entry name" value="RmlC_Cupin_sf"/>
</dbReference>
<dbReference type="RefSeq" id="WP_116284898.1">
    <property type="nucleotide sequence ID" value="NZ_NBXA01000081.1"/>
</dbReference>
<accession>A0A3E0VAP7</accession>
<keyword evidence="3" id="KW-0804">Transcription</keyword>
<evidence type="ECO:0000256" key="3">
    <source>
        <dbReference type="ARBA" id="ARBA00023163"/>
    </source>
</evidence>
<dbReference type="SUPFAM" id="SSF51182">
    <property type="entry name" value="RmlC-like cupins"/>
    <property type="match status" value="1"/>
</dbReference>
<dbReference type="GO" id="GO:0003700">
    <property type="term" value="F:DNA-binding transcription factor activity"/>
    <property type="evidence" value="ECO:0007669"/>
    <property type="project" value="InterPro"/>
</dbReference>